<dbReference type="GeneID" id="14906951"/>
<feature type="domain" description="IPO4/5-like TPR repeats" evidence="8">
    <location>
        <begin position="122"/>
        <end position="254"/>
    </location>
</feature>
<dbReference type="InterPro" id="IPR016024">
    <property type="entry name" value="ARM-type_fold"/>
</dbReference>
<dbReference type="OrthoDB" id="296539at2759"/>
<keyword evidence="9" id="KW-0012">Acyltransferase</keyword>
<evidence type="ECO:0000256" key="7">
    <source>
        <dbReference type="ARBA" id="ARBA00023242"/>
    </source>
</evidence>
<evidence type="ECO:0000256" key="2">
    <source>
        <dbReference type="ARBA" id="ARBA00004496"/>
    </source>
</evidence>
<dbReference type="EC" id="2.3.1.97" evidence="9"/>
<keyword evidence="6" id="KW-0653">Protein transport</keyword>
<dbReference type="STRING" id="857967.G0QVC4"/>
<dbReference type="OMA" id="SILMIMK"/>
<dbReference type="InterPro" id="IPR057672">
    <property type="entry name" value="TPR_IPO4/5"/>
</dbReference>
<dbReference type="GO" id="GO:0006606">
    <property type="term" value="P:protein import into nucleus"/>
    <property type="evidence" value="ECO:0007669"/>
    <property type="project" value="InterPro"/>
</dbReference>
<dbReference type="GO" id="GO:0004379">
    <property type="term" value="F:glycylpeptide N-tetradecanoyltransferase activity"/>
    <property type="evidence" value="ECO:0007669"/>
    <property type="project" value="UniProtKB-EC"/>
</dbReference>
<keyword evidence="10" id="KW-1185">Reference proteome</keyword>
<dbReference type="GO" id="GO:0005737">
    <property type="term" value="C:cytoplasm"/>
    <property type="evidence" value="ECO:0007669"/>
    <property type="project" value="UniProtKB-SubCell"/>
</dbReference>
<evidence type="ECO:0000259" key="8">
    <source>
        <dbReference type="Pfam" id="PF25780"/>
    </source>
</evidence>
<keyword evidence="5" id="KW-0677">Repeat</keyword>
<comment type="subcellular location">
    <subcellularLocation>
        <location evidence="2">Cytoplasm</location>
    </subcellularLocation>
    <subcellularLocation>
        <location evidence="1">Nucleus</location>
    </subcellularLocation>
</comment>
<dbReference type="InterPro" id="IPR040122">
    <property type="entry name" value="Importin_beta"/>
</dbReference>
<protein>
    <submittedName>
        <fullName evidence="9">Ran binding protein, putative</fullName>
        <ecNumber evidence="9">2.3.1.97</ecNumber>
    </submittedName>
</protein>
<dbReference type="Proteomes" id="UP000008983">
    <property type="component" value="Unassembled WGS sequence"/>
</dbReference>
<sequence>MSYNSIQQVLESFLFNQDFNQRKTAEDFLNQIPNVDFYGGLNQYLSALSLPKSELSELAALMLKKQYIDNEDNLQKISIEQQTEILQKVQQSITSTPRNYLYIKRAVEIIIKLYTLQKRTLDLINFLNQQKTTSDINLKKGLTYLIETMCEYSLDDDDLMKYFNEISQILTIYMEDKEIQVRAYAFKSLIGFLCAVQEDKLLKNFEQIFPNLIKKCVECIQIDQLESGTITLNSLIDLIEIHPKFTKNFTNDFLALFNEILTSNLSQSIKIKSLSGIMVLAQNNPNLLRKNTDFKQKTVPIFIQMISLAKDLPFDEWSEQILDQALSKNDLSSAAEDILGKIGESLSNKFLFPIFFPLIIQALNQEEWNFIRSGLVCISQLINESGEMIKKEIKNVMSLLQKIQKKSFQKKEDQIRIQYDILTTYASLCVEYYPNIQYEYFETIFSCVLENIKSDNLKLQFRAVSTIINFFKEIIEEDEDEQSQKNIKLIFEKYSDNLLEGIAFVFSQNLNSKKSYSHLRVLEETLIALSTIAISLQNAFSKYYNTFMPGLTIILQTIQPTTPQEISIRTYTIECMGYLLTSIKENKQIFNQDCPGIMNELIAMQNNPNIEEDDPHHAPIFLVYGQVAEALQGDFSVYLPQVINKVLKGIDIEINVKISEDEKTNVKDNNKIQKLNLDFGIYGGLKTLQINTSALEQKIEAFNTLQVIINVMKNYDFSQYIQVCVQKISQYIGFKYSSEIKEVAIKSVKHLILASKNDNPQKEQIYNIFLPLLQVQLQNCIKEENVDDCILIISNLAECLKNIKSFSHDNSIIFEQIIDLCLECQKLSKKQKKNIIKEYENQDMDEHTQEEFENKYDEANEIMESMIDIIGQALRLYKNLENKIVNNLLPDFYEVFNKEKSSDNEINIAICVFDEVFQNSSQN</sequence>
<keyword evidence="4" id="KW-0963">Cytoplasm</keyword>
<proteinExistence type="predicted"/>
<dbReference type="SUPFAM" id="SSF48371">
    <property type="entry name" value="ARM repeat"/>
    <property type="match status" value="1"/>
</dbReference>
<keyword evidence="9" id="KW-0808">Transferase</keyword>
<dbReference type="PANTHER" id="PTHR10527">
    <property type="entry name" value="IMPORTIN BETA"/>
    <property type="match status" value="1"/>
</dbReference>
<evidence type="ECO:0000256" key="4">
    <source>
        <dbReference type="ARBA" id="ARBA00022490"/>
    </source>
</evidence>
<evidence type="ECO:0000313" key="10">
    <source>
        <dbReference type="Proteomes" id="UP000008983"/>
    </source>
</evidence>
<evidence type="ECO:0000256" key="3">
    <source>
        <dbReference type="ARBA" id="ARBA00022448"/>
    </source>
</evidence>
<keyword evidence="7" id="KW-0539">Nucleus</keyword>
<dbReference type="EMBL" id="GL983940">
    <property type="protein sequence ID" value="EGR30813.1"/>
    <property type="molecule type" value="Genomic_DNA"/>
</dbReference>
<dbReference type="eggNOG" id="KOG2171">
    <property type="taxonomic scope" value="Eukaryota"/>
</dbReference>
<dbReference type="Pfam" id="PF25780">
    <property type="entry name" value="TPR_IPO5"/>
    <property type="match status" value="1"/>
</dbReference>
<keyword evidence="3" id="KW-0813">Transport</keyword>
<organism evidence="9 10">
    <name type="scientific">Ichthyophthirius multifiliis</name>
    <name type="common">White spot disease agent</name>
    <name type="synonym">Ich</name>
    <dbReference type="NCBI Taxonomy" id="5932"/>
    <lineage>
        <taxon>Eukaryota</taxon>
        <taxon>Sar</taxon>
        <taxon>Alveolata</taxon>
        <taxon>Ciliophora</taxon>
        <taxon>Intramacronucleata</taxon>
        <taxon>Oligohymenophorea</taxon>
        <taxon>Hymenostomatida</taxon>
        <taxon>Ophryoglenina</taxon>
        <taxon>Ichthyophthirius</taxon>
    </lineage>
</organism>
<feature type="non-terminal residue" evidence="9">
    <location>
        <position position="923"/>
    </location>
</feature>
<reference evidence="9 10" key="1">
    <citation type="submission" date="2011-07" db="EMBL/GenBank/DDBJ databases">
        <authorList>
            <person name="Coyne R."/>
            <person name="Brami D."/>
            <person name="Johnson J."/>
            <person name="Hostetler J."/>
            <person name="Hannick L."/>
            <person name="Clark T."/>
            <person name="Cassidy-Hanley D."/>
            <person name="Inman J."/>
        </authorList>
    </citation>
    <scope>NUCLEOTIDE SEQUENCE [LARGE SCALE GENOMIC DNA]</scope>
    <source>
        <strain evidence="9 10">G5</strain>
    </source>
</reference>
<gene>
    <name evidence="9" type="ORF">IMG5_122840</name>
</gene>
<accession>G0QVC4</accession>
<name>G0QVC4_ICHMU</name>
<dbReference type="InParanoid" id="G0QVC4"/>
<evidence type="ECO:0000313" key="9">
    <source>
        <dbReference type="EMBL" id="EGR30813.1"/>
    </source>
</evidence>
<dbReference type="AlphaFoldDB" id="G0QVC4"/>
<evidence type="ECO:0000256" key="5">
    <source>
        <dbReference type="ARBA" id="ARBA00022737"/>
    </source>
</evidence>
<dbReference type="Gene3D" id="1.25.10.10">
    <property type="entry name" value="Leucine-rich Repeat Variant"/>
    <property type="match status" value="1"/>
</dbReference>
<evidence type="ECO:0000256" key="6">
    <source>
        <dbReference type="ARBA" id="ARBA00022927"/>
    </source>
</evidence>
<dbReference type="InterPro" id="IPR011989">
    <property type="entry name" value="ARM-like"/>
</dbReference>
<evidence type="ECO:0000256" key="1">
    <source>
        <dbReference type="ARBA" id="ARBA00004123"/>
    </source>
</evidence>
<dbReference type="RefSeq" id="XP_004032400.1">
    <property type="nucleotide sequence ID" value="XM_004032352.1"/>
</dbReference>